<dbReference type="AlphaFoldDB" id="A0A518G4G3"/>
<protein>
    <submittedName>
        <fullName evidence="1">Uncharacterized protein</fullName>
    </submittedName>
</protein>
<reference evidence="1 2" key="1">
    <citation type="submission" date="2019-02" db="EMBL/GenBank/DDBJ databases">
        <title>Deep-cultivation of Planctomycetes and their phenomic and genomic characterization uncovers novel biology.</title>
        <authorList>
            <person name="Wiegand S."/>
            <person name="Jogler M."/>
            <person name="Boedeker C."/>
            <person name="Pinto D."/>
            <person name="Vollmers J."/>
            <person name="Rivas-Marin E."/>
            <person name="Kohn T."/>
            <person name="Peeters S.H."/>
            <person name="Heuer A."/>
            <person name="Rast P."/>
            <person name="Oberbeckmann S."/>
            <person name="Bunk B."/>
            <person name="Jeske O."/>
            <person name="Meyerdierks A."/>
            <person name="Storesund J.E."/>
            <person name="Kallscheuer N."/>
            <person name="Luecker S."/>
            <person name="Lage O.M."/>
            <person name="Pohl T."/>
            <person name="Merkel B.J."/>
            <person name="Hornburger P."/>
            <person name="Mueller R.-W."/>
            <person name="Bruemmer F."/>
            <person name="Labrenz M."/>
            <person name="Spormann A.M."/>
            <person name="Op den Camp H."/>
            <person name="Overmann J."/>
            <person name="Amann R."/>
            <person name="Jetten M.S.M."/>
            <person name="Mascher T."/>
            <person name="Medema M.H."/>
            <person name="Devos D.P."/>
            <person name="Kaster A.-K."/>
            <person name="Ovreas L."/>
            <person name="Rohde M."/>
            <person name="Galperin M.Y."/>
            <person name="Jogler C."/>
        </authorList>
    </citation>
    <scope>NUCLEOTIDE SEQUENCE [LARGE SCALE GENOMIC DNA]</scope>
    <source>
        <strain evidence="1 2">Q31a</strain>
    </source>
</reference>
<gene>
    <name evidence="1" type="ORF">Q31a_17920</name>
</gene>
<organism evidence="1 2">
    <name type="scientific">Aureliella helgolandensis</name>
    <dbReference type="NCBI Taxonomy" id="2527968"/>
    <lineage>
        <taxon>Bacteria</taxon>
        <taxon>Pseudomonadati</taxon>
        <taxon>Planctomycetota</taxon>
        <taxon>Planctomycetia</taxon>
        <taxon>Pirellulales</taxon>
        <taxon>Pirellulaceae</taxon>
        <taxon>Aureliella</taxon>
    </lineage>
</organism>
<keyword evidence="2" id="KW-1185">Reference proteome</keyword>
<dbReference type="KEGG" id="ahel:Q31a_17920"/>
<dbReference type="EMBL" id="CP036298">
    <property type="protein sequence ID" value="QDV23493.1"/>
    <property type="molecule type" value="Genomic_DNA"/>
</dbReference>
<accession>A0A518G4G3</accession>
<proteinExistence type="predicted"/>
<evidence type="ECO:0000313" key="1">
    <source>
        <dbReference type="EMBL" id="QDV23493.1"/>
    </source>
</evidence>
<name>A0A518G4G3_9BACT</name>
<sequence>MHPSTQDTIFSLISILGQKDRPDLAMFSVLGTFTFRCLLTEPNGVPSLGATSSFQHCSVQLTGDAEAATKGGSEEELFRQTQIKLSIKS</sequence>
<evidence type="ECO:0000313" key="2">
    <source>
        <dbReference type="Proteomes" id="UP000318017"/>
    </source>
</evidence>
<dbReference type="Proteomes" id="UP000318017">
    <property type="component" value="Chromosome"/>
</dbReference>